<dbReference type="RefSeq" id="WP_039408595.1">
    <property type="nucleotide sequence ID" value="NZ_CP010310.2"/>
</dbReference>
<keyword evidence="3" id="KW-1185">Reference proteome</keyword>
<reference evidence="3" key="1">
    <citation type="submission" date="2014-12" db="EMBL/GenBank/DDBJ databases">
        <title>Complete Genome Sequencing of Pandoraea pulmonicola DSM 16583.</title>
        <authorList>
            <person name="Chan K.-G."/>
        </authorList>
    </citation>
    <scope>NUCLEOTIDE SEQUENCE [LARGE SCALE GENOMIC DNA]</scope>
    <source>
        <strain evidence="3">DSM 16583</strain>
    </source>
</reference>
<sequence length="310" mass="33736">MLPRRRDANRDAPREAGLAERDQWNLRVSGAQQVMSYLDRFAAHLKDLKAVISRHLVTGGGERQIAERIARTGAAWQQRHAATGGRLNDWLEVGEQDSARRRFRILGLSLDDANREQAETLTFYAGGAGARPVAVHLPAGCDVRTMSAQICGGVARFGLDAQLEAPGKTVFSVDEAHWPSLAHTLRIKGSGVRFPDAEPRPASLESEPSAVAISTWKTGDRDALRSTLASVVAVLERVERTRAQIRTELAEAQSAIAQRSASLDARLAQRNSEDIVGMMRPTNGYHQVAKLAPVVMGISSGRVRALLRLG</sequence>
<dbReference type="Proteomes" id="UP000254589">
    <property type="component" value="Unassembled WGS sequence"/>
</dbReference>
<evidence type="ECO:0000313" key="4">
    <source>
        <dbReference type="Proteomes" id="UP000254589"/>
    </source>
</evidence>
<dbReference type="Proteomes" id="UP000035086">
    <property type="component" value="Chromosome"/>
</dbReference>
<evidence type="ECO:0000313" key="1">
    <source>
        <dbReference type="EMBL" id="AJC21234.1"/>
    </source>
</evidence>
<dbReference type="EMBL" id="UGSJ01000001">
    <property type="protein sequence ID" value="SUA90079.1"/>
    <property type="molecule type" value="Genomic_DNA"/>
</dbReference>
<accession>A0AAJ5CZX0</accession>
<reference evidence="2 4" key="3">
    <citation type="submission" date="2018-06" db="EMBL/GenBank/DDBJ databases">
        <authorList>
            <consortium name="Pathogen Informatics"/>
            <person name="Doyle S."/>
        </authorList>
    </citation>
    <scope>NUCLEOTIDE SEQUENCE [LARGE SCALE GENOMIC DNA]</scope>
    <source>
        <strain evidence="2 4">NCTC13159</strain>
    </source>
</reference>
<name>A0AAJ5CZX0_PANPU</name>
<reference evidence="1" key="2">
    <citation type="submission" date="2016-11" db="EMBL/GenBank/DDBJ databases">
        <title>Complete Genome Sequencing of Pandoraea pulmonicola DSM 16583.</title>
        <authorList>
            <person name="Chan K.-G."/>
        </authorList>
    </citation>
    <scope>NUCLEOTIDE SEQUENCE</scope>
    <source>
        <strain evidence="1">DSM 16583</strain>
    </source>
</reference>
<dbReference type="AlphaFoldDB" id="A0AAJ5CZX0"/>
<protein>
    <submittedName>
        <fullName evidence="2">Uncharacterized protein</fullName>
    </submittedName>
</protein>
<evidence type="ECO:0000313" key="2">
    <source>
        <dbReference type="EMBL" id="SUA90079.1"/>
    </source>
</evidence>
<dbReference type="KEGG" id="ppul:RO07_13435"/>
<evidence type="ECO:0000313" key="3">
    <source>
        <dbReference type="Proteomes" id="UP000035086"/>
    </source>
</evidence>
<organism evidence="2 4">
    <name type="scientific">Pandoraea pulmonicola</name>
    <dbReference type="NCBI Taxonomy" id="93221"/>
    <lineage>
        <taxon>Bacteria</taxon>
        <taxon>Pseudomonadati</taxon>
        <taxon>Pseudomonadota</taxon>
        <taxon>Betaproteobacteria</taxon>
        <taxon>Burkholderiales</taxon>
        <taxon>Burkholderiaceae</taxon>
        <taxon>Pandoraea</taxon>
    </lineage>
</organism>
<gene>
    <name evidence="2" type="ORF">NCTC13159_01558</name>
    <name evidence="1" type="ORF">RO07_13435</name>
</gene>
<proteinExistence type="predicted"/>
<dbReference type="EMBL" id="CP010310">
    <property type="protein sequence ID" value="AJC21234.1"/>
    <property type="molecule type" value="Genomic_DNA"/>
</dbReference>